<gene>
    <name evidence="4" type="ORF">BAN20980_01653</name>
    <name evidence="3" type="ORF">JQK92_22970</name>
</gene>
<dbReference type="RefSeq" id="WP_174925743.1">
    <property type="nucleotide sequence ID" value="NZ_CABVLY010000004.1"/>
</dbReference>
<dbReference type="SUPFAM" id="SSF49482">
    <property type="entry name" value="Aromatic compound dioxygenase"/>
    <property type="match status" value="1"/>
</dbReference>
<evidence type="ECO:0000313" key="3">
    <source>
        <dbReference type="EMBL" id="MBM2769283.1"/>
    </source>
</evidence>
<dbReference type="PANTHER" id="PTHR34315:SF1">
    <property type="entry name" value="INTRADIOL RING-CLEAVAGE DIOXYGENASES DOMAIN-CONTAINING PROTEIN-RELATED"/>
    <property type="match status" value="1"/>
</dbReference>
<dbReference type="Gene3D" id="2.60.130.10">
    <property type="entry name" value="Aromatic compound dioxygenase"/>
    <property type="match status" value="1"/>
</dbReference>
<dbReference type="Proteomes" id="UP000755577">
    <property type="component" value="Unassembled WGS sequence"/>
</dbReference>
<keyword evidence="3" id="KW-0560">Oxidoreductase</keyword>
<keyword evidence="6" id="KW-1185">Reference proteome</keyword>
<dbReference type="Proteomes" id="UP000494201">
    <property type="component" value="Unassembled WGS sequence"/>
</dbReference>
<dbReference type="GO" id="GO:0005506">
    <property type="term" value="F:iron ion binding"/>
    <property type="evidence" value="ECO:0007669"/>
    <property type="project" value="InterPro"/>
</dbReference>
<feature type="compositionally biased region" description="Pro residues" evidence="1">
    <location>
        <begin position="114"/>
        <end position="125"/>
    </location>
</feature>
<keyword evidence="3" id="KW-0223">Dioxygenase</keyword>
<evidence type="ECO:0000313" key="4">
    <source>
        <dbReference type="EMBL" id="VVU48954.1"/>
    </source>
</evidence>
<dbReference type="GeneID" id="56499689"/>
<dbReference type="GO" id="GO:0016702">
    <property type="term" value="F:oxidoreductase activity, acting on single donors with incorporation of molecular oxygen, incorporation of two atoms of oxygen"/>
    <property type="evidence" value="ECO:0007669"/>
    <property type="project" value="InterPro"/>
</dbReference>
<dbReference type="PROSITE" id="PS51318">
    <property type="entry name" value="TAT"/>
    <property type="match status" value="1"/>
</dbReference>
<evidence type="ECO:0000256" key="1">
    <source>
        <dbReference type="SAM" id="MobiDB-lite"/>
    </source>
</evidence>
<feature type="chain" id="PRO_5026898564" evidence="2">
    <location>
        <begin position="22"/>
        <end position="278"/>
    </location>
</feature>
<evidence type="ECO:0000256" key="2">
    <source>
        <dbReference type="SAM" id="SignalP"/>
    </source>
</evidence>
<evidence type="ECO:0000313" key="6">
    <source>
        <dbReference type="Proteomes" id="UP000755577"/>
    </source>
</evidence>
<dbReference type="EMBL" id="CABVLY010000004">
    <property type="protein sequence ID" value="VVU48954.1"/>
    <property type="molecule type" value="Genomic_DNA"/>
</dbReference>
<organism evidence="4 5">
    <name type="scientific">Burkholderia anthina</name>
    <dbReference type="NCBI Taxonomy" id="179879"/>
    <lineage>
        <taxon>Bacteria</taxon>
        <taxon>Pseudomonadati</taxon>
        <taxon>Pseudomonadota</taxon>
        <taxon>Betaproteobacteria</taxon>
        <taxon>Burkholderiales</taxon>
        <taxon>Burkholderiaceae</taxon>
        <taxon>Burkholderia</taxon>
        <taxon>Burkholderia cepacia complex</taxon>
    </lineage>
</organism>
<reference evidence="3 6" key="2">
    <citation type="submission" date="2021-02" db="EMBL/GenBank/DDBJ databases">
        <title>Draft genome of the type strains Burkholderia anthina DSM16086.</title>
        <authorList>
            <person name="Hertel R."/>
            <person name="Meissner J."/>
            <person name="Poehlein A."/>
            <person name="Daniel R."/>
            <person name="Commichau F.M."/>
        </authorList>
    </citation>
    <scope>NUCLEOTIDE SEQUENCE [LARGE SCALE GENOMIC DNA]</scope>
    <source>
        <strain evidence="3 6">DSM 16086</strain>
    </source>
</reference>
<sequence length="278" mass="29380">MLYRSSLSRRAFLSSVLTTGAALGFAMHARPGGAANTGVCVASAEQVLGPYYLDKRLMRRDIREHKPGVPLDLRFTVIDVRGCVPLADALVDVWQCDALGVYSGFGQLSRSGPPAGPPPGPPPSGFGPAGANHGLPSGMPPAPHPTDALTFLRGVQPTDRNGIARFDSIVPGVYPGRTNHVHFRVRSAANASHGDHVAHIGQVFLPETLIVPLMRDVAPYRDNRVARVALTDDPVYASQHGAQAVARTTLVDSRDPARGVVANVIVAIDPGAMSRELG</sequence>
<dbReference type="PANTHER" id="PTHR34315">
    <property type="match status" value="1"/>
</dbReference>
<proteinExistence type="predicted"/>
<feature type="signal peptide" evidence="2">
    <location>
        <begin position="1"/>
        <end position="21"/>
    </location>
</feature>
<feature type="region of interest" description="Disordered" evidence="1">
    <location>
        <begin position="110"/>
        <end position="147"/>
    </location>
</feature>
<dbReference type="InterPro" id="IPR006311">
    <property type="entry name" value="TAT_signal"/>
</dbReference>
<dbReference type="InterPro" id="IPR015889">
    <property type="entry name" value="Intradiol_dOase_core"/>
</dbReference>
<evidence type="ECO:0000313" key="5">
    <source>
        <dbReference type="Proteomes" id="UP000494201"/>
    </source>
</evidence>
<dbReference type="AlphaFoldDB" id="A0A6P2G7K8"/>
<dbReference type="EMBL" id="JAFCIQ010000018">
    <property type="protein sequence ID" value="MBM2769283.1"/>
    <property type="molecule type" value="Genomic_DNA"/>
</dbReference>
<keyword evidence="2" id="KW-0732">Signal</keyword>
<accession>A0A6P2G7K8</accession>
<protein>
    <submittedName>
        <fullName evidence="3">Intradiol ring-cleavage dioxygenase</fullName>
    </submittedName>
</protein>
<name>A0A6P2G7K8_9BURK</name>
<reference evidence="4 5" key="1">
    <citation type="submission" date="2019-09" db="EMBL/GenBank/DDBJ databases">
        <authorList>
            <person name="Depoorter E."/>
        </authorList>
    </citation>
    <scope>NUCLEOTIDE SEQUENCE [LARGE SCALE GENOMIC DNA]</scope>
    <source>
        <strain evidence="4">LMG 20980</strain>
    </source>
</reference>
<dbReference type="CDD" id="cd03457">
    <property type="entry name" value="intradiol_dioxygenase_like"/>
    <property type="match status" value="1"/>
</dbReference>